<dbReference type="Gene3D" id="1.25.40.10">
    <property type="entry name" value="Tetratricopeptide repeat domain"/>
    <property type="match status" value="1"/>
</dbReference>
<dbReference type="Proteomes" id="UP000275281">
    <property type="component" value="Unassembled WGS sequence"/>
</dbReference>
<dbReference type="InterPro" id="IPR019734">
    <property type="entry name" value="TPR_rpt"/>
</dbReference>
<reference evidence="9 10" key="1">
    <citation type="submission" date="2018-11" db="EMBL/GenBank/DDBJ databases">
        <authorList>
            <person name="Ye M.-Q."/>
            <person name="Du Z.-J."/>
        </authorList>
    </citation>
    <scope>NUCLEOTIDE SEQUENCE [LARGE SCALE GENOMIC DNA]</scope>
    <source>
        <strain evidence="9 10">U0105</strain>
    </source>
</reference>
<organism evidence="9 10">
    <name type="scientific">Alteromonas sediminis</name>
    <dbReference type="NCBI Taxonomy" id="2259342"/>
    <lineage>
        <taxon>Bacteria</taxon>
        <taxon>Pseudomonadati</taxon>
        <taxon>Pseudomonadota</taxon>
        <taxon>Gammaproteobacteria</taxon>
        <taxon>Alteromonadales</taxon>
        <taxon>Alteromonadaceae</taxon>
        <taxon>Alteromonas/Salinimonas group</taxon>
        <taxon>Alteromonas</taxon>
    </lineage>
</organism>
<keyword evidence="4 5" id="KW-0802">TPR repeat</keyword>
<comment type="caution">
    <text evidence="9">The sequence shown here is derived from an EMBL/GenBank/DDBJ whole genome shotgun (WGS) entry which is preliminary data.</text>
</comment>
<dbReference type="SUPFAM" id="SSF48452">
    <property type="entry name" value="TPR-like"/>
    <property type="match status" value="1"/>
</dbReference>
<dbReference type="InterPro" id="IPR011990">
    <property type="entry name" value="TPR-like_helical_dom_sf"/>
</dbReference>
<evidence type="ECO:0000259" key="8">
    <source>
        <dbReference type="Pfam" id="PF23914"/>
    </source>
</evidence>
<dbReference type="AlphaFoldDB" id="A0A3N5YQC3"/>
<dbReference type="PROSITE" id="PS50005">
    <property type="entry name" value="TPR"/>
    <property type="match status" value="1"/>
</dbReference>
<evidence type="ECO:0000313" key="10">
    <source>
        <dbReference type="Proteomes" id="UP000275281"/>
    </source>
</evidence>
<dbReference type="InterPro" id="IPR056413">
    <property type="entry name" value="TPR_CcmH_CycH"/>
</dbReference>
<dbReference type="InterPro" id="IPR017560">
    <property type="entry name" value="Cyt_c_biogenesis_CcmI"/>
</dbReference>
<feature type="repeat" description="TPR" evidence="5">
    <location>
        <begin position="166"/>
        <end position="199"/>
    </location>
</feature>
<evidence type="ECO:0000259" key="7">
    <source>
        <dbReference type="Pfam" id="PF23892"/>
    </source>
</evidence>
<comment type="subcellular location">
    <subcellularLocation>
        <location evidence="1">Cell envelope</location>
    </subcellularLocation>
</comment>
<evidence type="ECO:0000256" key="5">
    <source>
        <dbReference type="PROSITE-ProRule" id="PRU00339"/>
    </source>
</evidence>
<dbReference type="NCBIfam" id="TIGR03142">
    <property type="entry name" value="cytochro_ccmI"/>
    <property type="match status" value="1"/>
</dbReference>
<feature type="transmembrane region" description="Helical" evidence="6">
    <location>
        <begin position="88"/>
        <end position="109"/>
    </location>
</feature>
<dbReference type="OrthoDB" id="9776053at2"/>
<evidence type="ECO:0000313" key="9">
    <source>
        <dbReference type="EMBL" id="RPJ68281.1"/>
    </source>
</evidence>
<evidence type="ECO:0000256" key="2">
    <source>
        <dbReference type="ARBA" id="ARBA00022737"/>
    </source>
</evidence>
<dbReference type="GO" id="GO:0030313">
    <property type="term" value="C:cell envelope"/>
    <property type="evidence" value="ECO:0007669"/>
    <property type="project" value="UniProtKB-SubCell"/>
</dbReference>
<name>A0A3N5YQC3_9ALTE</name>
<dbReference type="PANTHER" id="PTHR47870:SF1">
    <property type="entry name" value="CYTOCHROME C-TYPE BIOGENESIS PROTEIN CCMH"/>
    <property type="match status" value="1"/>
</dbReference>
<evidence type="ECO:0000256" key="1">
    <source>
        <dbReference type="ARBA" id="ARBA00004196"/>
    </source>
</evidence>
<keyword evidence="6" id="KW-1133">Transmembrane helix</keyword>
<feature type="domain" description="Cytochrome c-type biogenesis protein H TPR" evidence="8">
    <location>
        <begin position="117"/>
        <end position="273"/>
    </location>
</feature>
<feature type="domain" description="Cytochrome c-type biogenesis protein H Ig-like" evidence="7">
    <location>
        <begin position="297"/>
        <end position="405"/>
    </location>
</feature>
<keyword evidence="10" id="KW-1185">Reference proteome</keyword>
<protein>
    <submittedName>
        <fullName evidence="9">C-type cytochrome biogenesis protein CcmI</fullName>
    </submittedName>
</protein>
<dbReference type="RefSeq" id="WP_124026282.1">
    <property type="nucleotide sequence ID" value="NZ_JBHRSN010000005.1"/>
</dbReference>
<keyword evidence="2" id="KW-0677">Repeat</keyword>
<keyword evidence="3" id="KW-0201">Cytochrome c-type biogenesis</keyword>
<gene>
    <name evidence="9" type="primary">ccmI</name>
    <name evidence="9" type="ORF">DRW07_02415</name>
</gene>
<keyword evidence="6" id="KW-0812">Transmembrane</keyword>
<evidence type="ECO:0000256" key="3">
    <source>
        <dbReference type="ARBA" id="ARBA00022748"/>
    </source>
</evidence>
<feature type="transmembrane region" description="Helical" evidence="6">
    <location>
        <begin position="6"/>
        <end position="27"/>
    </location>
</feature>
<dbReference type="PANTHER" id="PTHR47870">
    <property type="entry name" value="CYTOCHROME C-TYPE BIOGENESIS PROTEIN CCMH"/>
    <property type="match status" value="1"/>
</dbReference>
<evidence type="ECO:0000256" key="6">
    <source>
        <dbReference type="SAM" id="Phobius"/>
    </source>
</evidence>
<evidence type="ECO:0000256" key="4">
    <source>
        <dbReference type="ARBA" id="ARBA00022803"/>
    </source>
</evidence>
<dbReference type="Pfam" id="PF23914">
    <property type="entry name" value="TPR_CcmH_CycH"/>
    <property type="match status" value="1"/>
</dbReference>
<sequence>MSLGEFYALAAAFVVLAIVIIVLPLTLARSSKARDALTNAQLVKGRLQEIEREVAEGVLGKEDKANAEKEVKLALVDERQETKALSSVSVGVMLFGALVAISVGAWVYANVNHLDGVMDAAQAPENLQSLSAKLLDPELAQTIQPDDIQQLALALRLRLRDEPEDAQGWMFLGRLRVTLGQLEESVAAYERSLQLRPDNTPTRVSYAQALMMTNQEASLKKAQNELSALLAQSPDNDNLALMMAVTSAQLGDAEIAQANFDKIKDKLAPDNPMRQTLEQRLAELGGVAKADQDNRALEITVDIAEALRGQVPESGFLVVFARSGEAKQGMPIAVKRQAITGFPITLTLSDSDAMLPELTLFNFDAVNLTARISNTPDVSAQAGDLEGNLVITSIATGPNSYTIEINKEIQ</sequence>
<dbReference type="EMBL" id="RPOK01000001">
    <property type="protein sequence ID" value="RPJ68281.1"/>
    <property type="molecule type" value="Genomic_DNA"/>
</dbReference>
<keyword evidence="6" id="KW-0472">Membrane</keyword>
<accession>A0A3N5YQC3</accession>
<dbReference type="Pfam" id="PF23892">
    <property type="entry name" value="Ig_CycH"/>
    <property type="match status" value="1"/>
</dbReference>
<dbReference type="SMART" id="SM00028">
    <property type="entry name" value="TPR"/>
    <property type="match status" value="1"/>
</dbReference>
<dbReference type="GO" id="GO:0017004">
    <property type="term" value="P:cytochrome complex assembly"/>
    <property type="evidence" value="ECO:0007669"/>
    <property type="project" value="UniProtKB-KW"/>
</dbReference>
<dbReference type="InterPro" id="IPR056412">
    <property type="entry name" value="Ig_CycH"/>
</dbReference>
<proteinExistence type="predicted"/>
<dbReference type="InterPro" id="IPR051263">
    <property type="entry name" value="C-type_cytochrome_biogenesis"/>
</dbReference>